<protein>
    <submittedName>
        <fullName evidence="7">Zinc finger HIT-type containing 1</fullName>
    </submittedName>
</protein>
<feature type="compositionally biased region" description="Basic and acidic residues" evidence="5">
    <location>
        <begin position="34"/>
        <end position="46"/>
    </location>
</feature>
<dbReference type="PROSITE" id="PS51083">
    <property type="entry name" value="ZF_HIT"/>
    <property type="match status" value="1"/>
</dbReference>
<accession>A0A8C4R2X3</accession>
<evidence type="ECO:0000256" key="1">
    <source>
        <dbReference type="ARBA" id="ARBA00022723"/>
    </source>
</evidence>
<reference evidence="7" key="1">
    <citation type="submission" date="2025-05" db="UniProtKB">
        <authorList>
            <consortium name="Ensembl"/>
        </authorList>
    </citation>
    <scope>IDENTIFICATION</scope>
</reference>
<sequence>MVEKKRESERLNEAGQRRVLDQATRRRRLNRSLDALERDNDQEDPKASLPDKMMRLPQFTDELSPPTPKKKKKTRREYFKKRFRKTFETLLEEENLSVSVEPNYLTACVPPSSLPPRHLCSVCGFLSPYTCVTCGMHYCCIHCLQTHHDTRCLKWTA</sequence>
<dbReference type="CDD" id="cd21437">
    <property type="entry name" value="zf-HIT_ZNHIT1_like"/>
    <property type="match status" value="1"/>
</dbReference>
<keyword evidence="1" id="KW-0479">Metal-binding</keyword>
<dbReference type="GeneTree" id="ENSGT00390000018426"/>
<organism evidence="7 8">
    <name type="scientific">Eptatretus burgeri</name>
    <name type="common">Inshore hagfish</name>
    <dbReference type="NCBI Taxonomy" id="7764"/>
    <lineage>
        <taxon>Eukaryota</taxon>
        <taxon>Metazoa</taxon>
        <taxon>Chordata</taxon>
        <taxon>Craniata</taxon>
        <taxon>Vertebrata</taxon>
        <taxon>Cyclostomata</taxon>
        <taxon>Myxini</taxon>
        <taxon>Myxiniformes</taxon>
        <taxon>Myxinidae</taxon>
        <taxon>Eptatretinae</taxon>
        <taxon>Eptatretus</taxon>
    </lineage>
</organism>
<keyword evidence="8" id="KW-1185">Reference proteome</keyword>
<dbReference type="InterPro" id="IPR007529">
    <property type="entry name" value="Znf_HIT"/>
</dbReference>
<feature type="domain" description="HIT-type" evidence="6">
    <location>
        <begin position="120"/>
        <end position="152"/>
    </location>
</feature>
<keyword evidence="3" id="KW-0862">Zinc</keyword>
<dbReference type="GO" id="GO:0006338">
    <property type="term" value="P:chromatin remodeling"/>
    <property type="evidence" value="ECO:0007669"/>
    <property type="project" value="InterPro"/>
</dbReference>
<dbReference type="Ensembl" id="ENSEBUT00000024132.1">
    <property type="protein sequence ID" value="ENSEBUP00000023556.1"/>
    <property type="gene ID" value="ENSEBUG00000014516.1"/>
</dbReference>
<keyword evidence="2 4" id="KW-0863">Zinc-finger</keyword>
<dbReference type="Proteomes" id="UP000694388">
    <property type="component" value="Unplaced"/>
</dbReference>
<dbReference type="AlphaFoldDB" id="A0A8C4R2X3"/>
<feature type="region of interest" description="Disordered" evidence="5">
    <location>
        <begin position="1"/>
        <end position="75"/>
    </location>
</feature>
<dbReference type="GO" id="GO:0005634">
    <property type="term" value="C:nucleus"/>
    <property type="evidence" value="ECO:0007669"/>
    <property type="project" value="UniProtKB-ARBA"/>
</dbReference>
<feature type="compositionally biased region" description="Basic and acidic residues" evidence="5">
    <location>
        <begin position="1"/>
        <end position="24"/>
    </location>
</feature>
<evidence type="ECO:0000256" key="2">
    <source>
        <dbReference type="ARBA" id="ARBA00022771"/>
    </source>
</evidence>
<evidence type="ECO:0000256" key="4">
    <source>
        <dbReference type="PROSITE-ProRule" id="PRU00453"/>
    </source>
</evidence>
<dbReference type="OMA" id="CGMKYCS"/>
<proteinExistence type="predicted"/>
<evidence type="ECO:0000313" key="8">
    <source>
        <dbReference type="Proteomes" id="UP000694388"/>
    </source>
</evidence>
<dbReference type="InterPro" id="IPR039723">
    <property type="entry name" value="Vps71/ZNHIT1"/>
</dbReference>
<evidence type="ECO:0000259" key="6">
    <source>
        <dbReference type="PROSITE" id="PS51083"/>
    </source>
</evidence>
<evidence type="ECO:0000313" key="7">
    <source>
        <dbReference type="Ensembl" id="ENSEBUP00000023556.1"/>
    </source>
</evidence>
<dbReference type="Pfam" id="PF04438">
    <property type="entry name" value="zf-HIT"/>
    <property type="match status" value="1"/>
</dbReference>
<evidence type="ECO:0000256" key="5">
    <source>
        <dbReference type="SAM" id="MobiDB-lite"/>
    </source>
</evidence>
<dbReference type="PANTHER" id="PTHR13093">
    <property type="entry name" value="ZINC FINGER HIT DOMAIN CONTAINING PROTEIN 1"/>
    <property type="match status" value="1"/>
</dbReference>
<name>A0A8C4R2X3_EPTBU</name>
<dbReference type="GO" id="GO:0008270">
    <property type="term" value="F:zinc ion binding"/>
    <property type="evidence" value="ECO:0007669"/>
    <property type="project" value="UniProtKB-UniRule"/>
</dbReference>
<dbReference type="Ensembl" id="ENSEBUT00000024142.1">
    <property type="protein sequence ID" value="ENSEBUP00000023566.1"/>
    <property type="gene ID" value="ENSEBUG00000014516.1"/>
</dbReference>
<evidence type="ECO:0000256" key="3">
    <source>
        <dbReference type="ARBA" id="ARBA00022833"/>
    </source>
</evidence>